<feature type="domain" description="Ferritin-like diiron" evidence="8">
    <location>
        <begin position="1"/>
        <end position="145"/>
    </location>
</feature>
<dbReference type="Pfam" id="PF00210">
    <property type="entry name" value="Ferritin"/>
    <property type="match status" value="1"/>
</dbReference>
<gene>
    <name evidence="9" type="ORF">HGMM_OP2C026</name>
</gene>
<accession>H5SQV9</accession>
<comment type="similarity">
    <text evidence="1 7">Belongs to the ferritin family. Prokaryotic subfamily.</text>
</comment>
<feature type="binding site" evidence="6">
    <location>
        <position position="17"/>
    </location>
    <ligand>
        <name>Fe cation</name>
        <dbReference type="ChEBI" id="CHEBI:24875"/>
        <label>1</label>
    </ligand>
</feature>
<proteinExistence type="inferred from homology"/>
<evidence type="ECO:0000256" key="5">
    <source>
        <dbReference type="ARBA" id="ARBA00023004"/>
    </source>
</evidence>
<keyword evidence="3 6" id="KW-0479">Metal-binding</keyword>
<dbReference type="GO" id="GO:0042802">
    <property type="term" value="F:identical protein binding"/>
    <property type="evidence" value="ECO:0007669"/>
    <property type="project" value="UniProtKB-ARBA"/>
</dbReference>
<dbReference type="PANTHER" id="PTHR11431">
    <property type="entry name" value="FERRITIN"/>
    <property type="match status" value="1"/>
</dbReference>
<evidence type="ECO:0000259" key="8">
    <source>
        <dbReference type="PROSITE" id="PS50905"/>
    </source>
</evidence>
<dbReference type="Gene3D" id="1.20.1260.10">
    <property type="match status" value="1"/>
</dbReference>
<dbReference type="InterPro" id="IPR012347">
    <property type="entry name" value="Ferritin-like"/>
</dbReference>
<reference evidence="9" key="2">
    <citation type="journal article" date="2012" name="PLoS ONE">
        <title>A Deeply Branching Thermophilic Bacterium with an Ancient Acetyl-CoA Pathway Dominates a Subsurface Ecosystem.</title>
        <authorList>
            <person name="Takami H."/>
            <person name="Noguchi H."/>
            <person name="Takaki Y."/>
            <person name="Uchiyama I."/>
            <person name="Toyoda A."/>
            <person name="Nishi S."/>
            <person name="Chee G.-J."/>
            <person name="Arai W."/>
            <person name="Nunoura T."/>
            <person name="Itoh T."/>
            <person name="Hattori M."/>
            <person name="Takai K."/>
        </authorList>
    </citation>
    <scope>NUCLEOTIDE SEQUENCE</scope>
</reference>
<dbReference type="FunFam" id="1.20.1260.10:FF:000001">
    <property type="entry name" value="Non-heme ferritin"/>
    <property type="match status" value="1"/>
</dbReference>
<evidence type="ECO:0000256" key="1">
    <source>
        <dbReference type="ARBA" id="ARBA00006950"/>
    </source>
</evidence>
<keyword evidence="2 7" id="KW-0409">Iron storage</keyword>
<feature type="binding site" evidence="6">
    <location>
        <position position="50"/>
    </location>
    <ligand>
        <name>Fe cation</name>
        <dbReference type="ChEBI" id="CHEBI:24875"/>
        <label>1</label>
    </ligand>
</feature>
<dbReference type="GO" id="GO:0008198">
    <property type="term" value="F:ferrous iron binding"/>
    <property type="evidence" value="ECO:0007669"/>
    <property type="project" value="TreeGrafter"/>
</dbReference>
<dbReference type="PANTHER" id="PTHR11431:SF127">
    <property type="entry name" value="BACTERIAL NON-HEME FERRITIN"/>
    <property type="match status" value="1"/>
</dbReference>
<keyword evidence="5 6" id="KW-0408">Iron</keyword>
<dbReference type="InterPro" id="IPR001519">
    <property type="entry name" value="Ferritin"/>
</dbReference>
<evidence type="ECO:0000256" key="6">
    <source>
        <dbReference type="PIRSR" id="PIRSR601519-1"/>
    </source>
</evidence>
<dbReference type="CDD" id="cd01055">
    <property type="entry name" value="Nonheme_Ferritin"/>
    <property type="match status" value="1"/>
</dbReference>
<comment type="subcellular location">
    <subcellularLocation>
        <location evidence="7">Cytoplasm</location>
    </subcellularLocation>
</comment>
<dbReference type="InterPro" id="IPR041719">
    <property type="entry name" value="Ferritin_prok"/>
</dbReference>
<reference evidence="9" key="1">
    <citation type="journal article" date="2005" name="Environ. Microbiol.">
        <title>Genetic and functional properties of uncultivated thermophilic crenarchaeotes from a subsurface gold mine as revealed by analysis of genome fragments.</title>
        <authorList>
            <person name="Nunoura T."/>
            <person name="Hirayama H."/>
            <person name="Takami H."/>
            <person name="Oida H."/>
            <person name="Nishi S."/>
            <person name="Shimamura S."/>
            <person name="Suzuki Y."/>
            <person name="Inagaki F."/>
            <person name="Takai K."/>
            <person name="Nealson K.H."/>
            <person name="Horikoshi K."/>
        </authorList>
    </citation>
    <scope>NUCLEOTIDE SEQUENCE</scope>
</reference>
<protein>
    <recommendedName>
        <fullName evidence="7">Ferritin</fullName>
        <ecNumber evidence="7">1.16.3.2</ecNumber>
    </recommendedName>
</protein>
<evidence type="ECO:0000256" key="3">
    <source>
        <dbReference type="ARBA" id="ARBA00022723"/>
    </source>
</evidence>
<organism evidence="9">
    <name type="scientific">Acetithermum autotrophicum</name>
    <dbReference type="NCBI Taxonomy" id="1446466"/>
    <lineage>
        <taxon>Bacteria</taxon>
        <taxon>Candidatus Bipolaricaulota</taxon>
        <taxon>Candidatus Acetithermum</taxon>
    </lineage>
</organism>
<dbReference type="GO" id="GO:0006879">
    <property type="term" value="P:intracellular iron ion homeostasis"/>
    <property type="evidence" value="ECO:0007669"/>
    <property type="project" value="UniProtKB-KW"/>
</dbReference>
<dbReference type="GO" id="GO:0004322">
    <property type="term" value="F:ferroxidase activity"/>
    <property type="evidence" value="ECO:0007669"/>
    <property type="project" value="TreeGrafter"/>
</dbReference>
<keyword evidence="4" id="KW-0560">Oxidoreductase</keyword>
<dbReference type="InterPro" id="IPR009078">
    <property type="entry name" value="Ferritin-like_SF"/>
</dbReference>
<dbReference type="PROSITE" id="PS50905">
    <property type="entry name" value="FERRITIN_LIKE"/>
    <property type="match status" value="1"/>
</dbReference>
<dbReference type="InterPro" id="IPR008331">
    <property type="entry name" value="Ferritin_DPS_dom"/>
</dbReference>
<dbReference type="GO" id="GO:0005829">
    <property type="term" value="C:cytosol"/>
    <property type="evidence" value="ECO:0007669"/>
    <property type="project" value="TreeGrafter"/>
</dbReference>
<evidence type="ECO:0000313" key="9">
    <source>
        <dbReference type="EMBL" id="BAL58476.1"/>
    </source>
</evidence>
<evidence type="ECO:0000256" key="2">
    <source>
        <dbReference type="ARBA" id="ARBA00022434"/>
    </source>
</evidence>
<dbReference type="GO" id="GO:0008199">
    <property type="term" value="F:ferric iron binding"/>
    <property type="evidence" value="ECO:0007669"/>
    <property type="project" value="InterPro"/>
</dbReference>
<dbReference type="InterPro" id="IPR009040">
    <property type="entry name" value="Ferritin-like_diiron"/>
</dbReference>
<dbReference type="SUPFAM" id="SSF47240">
    <property type="entry name" value="Ferritin-like"/>
    <property type="match status" value="1"/>
</dbReference>
<comment type="catalytic activity">
    <reaction evidence="7">
        <text>4 Fe(2+) + O2 + 6 H2O = 4 iron(III) oxide-hydroxide + 12 H(+)</text>
        <dbReference type="Rhea" id="RHEA:11972"/>
        <dbReference type="ChEBI" id="CHEBI:15377"/>
        <dbReference type="ChEBI" id="CHEBI:15378"/>
        <dbReference type="ChEBI" id="CHEBI:15379"/>
        <dbReference type="ChEBI" id="CHEBI:29033"/>
        <dbReference type="ChEBI" id="CHEBI:78619"/>
        <dbReference type="EC" id="1.16.3.2"/>
    </reaction>
</comment>
<evidence type="ECO:0000256" key="7">
    <source>
        <dbReference type="RuleBase" id="RU361145"/>
    </source>
</evidence>
<dbReference type="EMBL" id="AP011801">
    <property type="protein sequence ID" value="BAL58476.1"/>
    <property type="molecule type" value="Genomic_DNA"/>
</dbReference>
<name>H5SQV9_ACEAU</name>
<feature type="binding site" evidence="6">
    <location>
        <position position="127"/>
    </location>
    <ligand>
        <name>Fe cation</name>
        <dbReference type="ChEBI" id="CHEBI:24875"/>
        <label>1</label>
    </ligand>
</feature>
<dbReference type="GO" id="GO:0006826">
    <property type="term" value="P:iron ion transport"/>
    <property type="evidence" value="ECO:0007669"/>
    <property type="project" value="InterPro"/>
</dbReference>
<dbReference type="EC" id="1.16.3.2" evidence="7"/>
<dbReference type="AlphaFoldDB" id="H5SQV9"/>
<evidence type="ECO:0000256" key="4">
    <source>
        <dbReference type="ARBA" id="ARBA00023002"/>
    </source>
</evidence>
<comment type="function">
    <text evidence="7">Iron-storage protein.</text>
</comment>
<sequence length="167" mass="19148">MLSKRLQAALNEQIVRELESAYVYLSMCAYFEVQNLRGMAHWMRLQAQEELKHAMKIFDFVNDRGGRVELGAIAKPPVDFKSPLDAFQKALAHEQKITKCINDLYDLADDEDDYPTEVMLHWFIDEQVEEEKSASEIVEQLKLIGESGAGLLILDQKLAQRTAEDED</sequence>
<feature type="binding site" evidence="6">
    <location>
        <position position="94"/>
    </location>
    <ligand>
        <name>Fe cation</name>
        <dbReference type="ChEBI" id="CHEBI:24875"/>
        <label>1</label>
    </ligand>
</feature>
<keyword evidence="7" id="KW-0963">Cytoplasm</keyword>
<feature type="binding site" evidence="6">
    <location>
        <position position="53"/>
    </location>
    <ligand>
        <name>Fe cation</name>
        <dbReference type="ChEBI" id="CHEBI:24875"/>
        <label>1</label>
    </ligand>
</feature>